<protein>
    <submittedName>
        <fullName evidence="1">Uncharacterized protein</fullName>
    </submittedName>
</protein>
<dbReference type="EMBL" id="FUEG01000003">
    <property type="protein sequence ID" value="SJL02232.1"/>
    <property type="molecule type" value="Genomic_DNA"/>
</dbReference>
<keyword evidence="2" id="KW-1185">Reference proteome</keyword>
<name>A0A284R0J1_ARMOS</name>
<gene>
    <name evidence="1" type="ORF">ARMOST_05558</name>
</gene>
<proteinExistence type="predicted"/>
<dbReference type="AlphaFoldDB" id="A0A284R0J1"/>
<accession>A0A284R0J1</accession>
<sequence>MLRLLRRNHPLLKIAPHNALRVHGFDLQASIKMDAATIPFGARRPAKYQVGPSSVFDRRHTTRSFAWKTPGTWKSFEYIASYHNSKTSAS</sequence>
<dbReference type="Proteomes" id="UP000219338">
    <property type="component" value="Unassembled WGS sequence"/>
</dbReference>
<organism evidence="1 2">
    <name type="scientific">Armillaria ostoyae</name>
    <name type="common">Armillaria root rot fungus</name>
    <dbReference type="NCBI Taxonomy" id="47428"/>
    <lineage>
        <taxon>Eukaryota</taxon>
        <taxon>Fungi</taxon>
        <taxon>Dikarya</taxon>
        <taxon>Basidiomycota</taxon>
        <taxon>Agaricomycotina</taxon>
        <taxon>Agaricomycetes</taxon>
        <taxon>Agaricomycetidae</taxon>
        <taxon>Agaricales</taxon>
        <taxon>Marasmiineae</taxon>
        <taxon>Physalacriaceae</taxon>
        <taxon>Armillaria</taxon>
    </lineage>
</organism>
<evidence type="ECO:0000313" key="2">
    <source>
        <dbReference type="Proteomes" id="UP000219338"/>
    </source>
</evidence>
<reference evidence="2" key="1">
    <citation type="journal article" date="2017" name="Nat. Ecol. Evol.">
        <title>Genome expansion and lineage-specific genetic innovations in the forest pathogenic fungi Armillaria.</title>
        <authorList>
            <person name="Sipos G."/>
            <person name="Prasanna A.N."/>
            <person name="Walter M.C."/>
            <person name="O'Connor E."/>
            <person name="Balint B."/>
            <person name="Krizsan K."/>
            <person name="Kiss B."/>
            <person name="Hess J."/>
            <person name="Varga T."/>
            <person name="Slot J."/>
            <person name="Riley R."/>
            <person name="Boka B."/>
            <person name="Rigling D."/>
            <person name="Barry K."/>
            <person name="Lee J."/>
            <person name="Mihaltcheva S."/>
            <person name="LaButti K."/>
            <person name="Lipzen A."/>
            <person name="Waldron R."/>
            <person name="Moloney N.M."/>
            <person name="Sperisen C."/>
            <person name="Kredics L."/>
            <person name="Vagvoelgyi C."/>
            <person name="Patrignani A."/>
            <person name="Fitzpatrick D."/>
            <person name="Nagy I."/>
            <person name="Doyle S."/>
            <person name="Anderson J.B."/>
            <person name="Grigoriev I.V."/>
            <person name="Gueldener U."/>
            <person name="Muensterkoetter M."/>
            <person name="Nagy L.G."/>
        </authorList>
    </citation>
    <scope>NUCLEOTIDE SEQUENCE [LARGE SCALE GENOMIC DNA]</scope>
    <source>
        <strain evidence="2">C18/9</strain>
    </source>
</reference>
<evidence type="ECO:0000313" key="1">
    <source>
        <dbReference type="EMBL" id="SJL02232.1"/>
    </source>
</evidence>